<reference evidence="3 4" key="1">
    <citation type="submission" date="2018-09" db="EMBL/GenBank/DDBJ databases">
        <authorList>
            <person name="Zhu H."/>
        </authorList>
    </citation>
    <scope>NUCLEOTIDE SEQUENCE [LARGE SCALE GENOMIC DNA]</scope>
    <source>
        <strain evidence="3 4">K1S02-6</strain>
    </source>
</reference>
<keyword evidence="1" id="KW-0233">DNA recombination</keyword>
<accession>A0A418XLX3</accession>
<dbReference type="OrthoDB" id="5391994at2"/>
<evidence type="ECO:0000313" key="3">
    <source>
        <dbReference type="EMBL" id="RJG13472.1"/>
    </source>
</evidence>
<dbReference type="InterPro" id="IPR002104">
    <property type="entry name" value="Integrase_catalytic"/>
</dbReference>
<feature type="domain" description="Tyr recombinase" evidence="2">
    <location>
        <begin position="1"/>
        <end position="162"/>
    </location>
</feature>
<dbReference type="RefSeq" id="WP_119953997.1">
    <property type="nucleotide sequence ID" value="NZ_QYUR01000002.1"/>
</dbReference>
<dbReference type="Proteomes" id="UP000284021">
    <property type="component" value="Unassembled WGS sequence"/>
</dbReference>
<sequence>MRPSEIAALRWDEVDKAKRVAHVCRIVVDHKVQKRAKTKTNRLVMLNSRALHALDEAKAVASIRAKQRRSFPQSPYVFPLTKNFEFIQQANVTDKHFKIALEGLGIRARPQYNCRHTYATMCLMVGMTPAFIATQLGHSVQMALSTYARWMNSSIDWTEIGKLEQSLTGTKLVR</sequence>
<evidence type="ECO:0000259" key="2">
    <source>
        <dbReference type="PROSITE" id="PS51898"/>
    </source>
</evidence>
<dbReference type="GO" id="GO:0003677">
    <property type="term" value="F:DNA binding"/>
    <property type="evidence" value="ECO:0007669"/>
    <property type="project" value="InterPro"/>
</dbReference>
<dbReference type="SUPFAM" id="SSF56349">
    <property type="entry name" value="DNA breaking-rejoining enzymes"/>
    <property type="match status" value="1"/>
</dbReference>
<dbReference type="GO" id="GO:0015074">
    <property type="term" value="P:DNA integration"/>
    <property type="evidence" value="ECO:0007669"/>
    <property type="project" value="InterPro"/>
</dbReference>
<proteinExistence type="predicted"/>
<evidence type="ECO:0000256" key="1">
    <source>
        <dbReference type="ARBA" id="ARBA00023172"/>
    </source>
</evidence>
<dbReference type="Gene3D" id="1.10.443.10">
    <property type="entry name" value="Intergrase catalytic core"/>
    <property type="match status" value="1"/>
</dbReference>
<gene>
    <name evidence="3" type="ORF">D3879_09560</name>
</gene>
<keyword evidence="4" id="KW-1185">Reference proteome</keyword>
<dbReference type="EMBL" id="QYUR01000002">
    <property type="protein sequence ID" value="RJG13472.1"/>
    <property type="molecule type" value="Genomic_DNA"/>
</dbReference>
<evidence type="ECO:0000313" key="4">
    <source>
        <dbReference type="Proteomes" id="UP000284021"/>
    </source>
</evidence>
<comment type="caution">
    <text evidence="3">The sequence shown here is derived from an EMBL/GenBank/DDBJ whole genome shotgun (WGS) entry which is preliminary data.</text>
</comment>
<name>A0A418XLX3_9PSED</name>
<dbReference type="InterPro" id="IPR011010">
    <property type="entry name" value="DNA_brk_join_enz"/>
</dbReference>
<dbReference type="Pfam" id="PF00589">
    <property type="entry name" value="Phage_integrase"/>
    <property type="match status" value="1"/>
</dbReference>
<dbReference type="PROSITE" id="PS51898">
    <property type="entry name" value="TYR_RECOMBINASE"/>
    <property type="match status" value="1"/>
</dbReference>
<protein>
    <recommendedName>
        <fullName evidence="2">Tyr recombinase domain-containing protein</fullName>
    </recommendedName>
</protein>
<dbReference type="GO" id="GO:0006310">
    <property type="term" value="P:DNA recombination"/>
    <property type="evidence" value="ECO:0007669"/>
    <property type="project" value="UniProtKB-KW"/>
</dbReference>
<dbReference type="AlphaFoldDB" id="A0A418XLX3"/>
<organism evidence="3 4">
    <name type="scientific">Pseudomonas cavernicola</name>
    <dbReference type="NCBI Taxonomy" id="2320866"/>
    <lineage>
        <taxon>Bacteria</taxon>
        <taxon>Pseudomonadati</taxon>
        <taxon>Pseudomonadota</taxon>
        <taxon>Gammaproteobacteria</taxon>
        <taxon>Pseudomonadales</taxon>
        <taxon>Pseudomonadaceae</taxon>
        <taxon>Pseudomonas</taxon>
    </lineage>
</organism>
<dbReference type="InterPro" id="IPR013762">
    <property type="entry name" value="Integrase-like_cat_sf"/>
</dbReference>